<keyword evidence="2" id="KW-0813">Transport</keyword>
<dbReference type="STRING" id="28092.WM40_10105"/>
<keyword evidence="4" id="KW-0997">Cell inner membrane</keyword>
<dbReference type="InterPro" id="IPR003593">
    <property type="entry name" value="AAA+_ATPase"/>
</dbReference>
<dbReference type="PANTHER" id="PTHR42794:SF2">
    <property type="entry name" value="ABC TRANSPORTER ATP-BINDING PROTEIN"/>
    <property type="match status" value="1"/>
</dbReference>
<keyword evidence="5" id="KW-0547">Nucleotide-binding</keyword>
<keyword evidence="6" id="KW-0067">ATP-binding</keyword>
<evidence type="ECO:0000313" key="9">
    <source>
        <dbReference type="Proteomes" id="UP000033618"/>
    </source>
</evidence>
<evidence type="ECO:0000256" key="5">
    <source>
        <dbReference type="ARBA" id="ARBA00022741"/>
    </source>
</evidence>
<dbReference type="PATRIC" id="fig|28092.6.peg.2389"/>
<keyword evidence="3" id="KW-1003">Cell membrane</keyword>
<evidence type="ECO:0000256" key="1">
    <source>
        <dbReference type="ARBA" id="ARBA00005417"/>
    </source>
</evidence>
<dbReference type="GO" id="GO:0005524">
    <property type="term" value="F:ATP binding"/>
    <property type="evidence" value="ECO:0007669"/>
    <property type="project" value="UniProtKB-KW"/>
</dbReference>
<evidence type="ECO:0000256" key="4">
    <source>
        <dbReference type="ARBA" id="ARBA00022519"/>
    </source>
</evidence>
<name>A0A0F5K1H1_9BURK</name>
<dbReference type="Gene3D" id="3.40.50.300">
    <property type="entry name" value="P-loop containing nucleotide triphosphate hydrolases"/>
    <property type="match status" value="1"/>
</dbReference>
<proteinExistence type="inferred from homology"/>
<accession>A0A0F5K1H1</accession>
<dbReference type="SMART" id="SM00382">
    <property type="entry name" value="AAA"/>
    <property type="match status" value="1"/>
</dbReference>
<evidence type="ECO:0000256" key="2">
    <source>
        <dbReference type="ARBA" id="ARBA00022448"/>
    </source>
</evidence>
<dbReference type="Proteomes" id="UP000033618">
    <property type="component" value="Unassembled WGS sequence"/>
</dbReference>
<dbReference type="PANTHER" id="PTHR42794">
    <property type="entry name" value="HEMIN IMPORT ATP-BINDING PROTEIN HMUV"/>
    <property type="match status" value="1"/>
</dbReference>
<protein>
    <submittedName>
        <fullName evidence="8">Histidinol phosphatase</fullName>
    </submittedName>
</protein>
<comment type="similarity">
    <text evidence="1">Belongs to the ABC transporter superfamily.</text>
</comment>
<feature type="domain" description="ABC transporter" evidence="7">
    <location>
        <begin position="2"/>
        <end position="234"/>
    </location>
</feature>
<keyword evidence="4" id="KW-0472">Membrane</keyword>
<dbReference type="PROSITE" id="PS50893">
    <property type="entry name" value="ABC_TRANSPORTER_2"/>
    <property type="match status" value="1"/>
</dbReference>
<dbReference type="InterPro" id="IPR003439">
    <property type="entry name" value="ABC_transporter-like_ATP-bd"/>
</dbReference>
<dbReference type="EMBL" id="LAQU01000008">
    <property type="protein sequence ID" value="KKB63765.1"/>
    <property type="molecule type" value="Genomic_DNA"/>
</dbReference>
<evidence type="ECO:0000259" key="7">
    <source>
        <dbReference type="PROSITE" id="PS50893"/>
    </source>
</evidence>
<comment type="caution">
    <text evidence="8">The sequence shown here is derived from an EMBL/GenBank/DDBJ whole genome shotgun (WGS) entry which is preliminary data.</text>
</comment>
<evidence type="ECO:0000256" key="3">
    <source>
        <dbReference type="ARBA" id="ARBA00022475"/>
    </source>
</evidence>
<dbReference type="AlphaFoldDB" id="A0A0F5K1H1"/>
<evidence type="ECO:0000313" key="8">
    <source>
        <dbReference type="EMBL" id="KKB63765.1"/>
    </source>
</evidence>
<dbReference type="InterPro" id="IPR027417">
    <property type="entry name" value="P-loop_NTPase"/>
</dbReference>
<keyword evidence="9" id="KW-1185">Reference proteome</keyword>
<dbReference type="SUPFAM" id="SSF52540">
    <property type="entry name" value="P-loop containing nucleoside triphosphate hydrolases"/>
    <property type="match status" value="1"/>
</dbReference>
<reference evidence="8 9" key="1">
    <citation type="submission" date="2015-03" db="EMBL/GenBank/DDBJ databases">
        <title>Draft Genome Sequence of Burkholderia andropogonis type strain ICMP2807, isolated from Sorghum bicolor.</title>
        <authorList>
            <person name="Lopes-Santos L."/>
            <person name="Castro D.B."/>
            <person name="Ottoboni L.M."/>
            <person name="Park D."/>
            <person name="Weirc B.S."/>
            <person name="Destefano S.A."/>
        </authorList>
    </citation>
    <scope>NUCLEOTIDE SEQUENCE [LARGE SCALE GENOMIC DNA]</scope>
    <source>
        <strain evidence="8 9">ICMP2807</strain>
    </source>
</reference>
<sequence>MTRHHGDQSRDASGDLLHDVSLTVAPGAFVGLIGPNGGGKSSLLRCAFRHARPDSGQVLLDDTDIWQASARWSAQHIAVVLQDPPDEFGLSVEEVVTMGRTPHKRLLDGVTQEDLALVEQALDDVDLGDYRHRLFATLSGGERQRTLLARAFVQQPRVLMLDEPTNHLDPRHQIALLRRVKARGVSTLAALHDLNLAAAFCDRLYLLVEGRIVAHGTTRDVLTTERLKQYYGVDALIDDHPVHGHPRITLITE</sequence>
<gene>
    <name evidence="8" type="ORF">WM40_10105</name>
</gene>
<evidence type="ECO:0000256" key="6">
    <source>
        <dbReference type="ARBA" id="ARBA00022840"/>
    </source>
</evidence>
<organism evidence="8 9">
    <name type="scientific">Robbsia andropogonis</name>
    <dbReference type="NCBI Taxonomy" id="28092"/>
    <lineage>
        <taxon>Bacteria</taxon>
        <taxon>Pseudomonadati</taxon>
        <taxon>Pseudomonadota</taxon>
        <taxon>Betaproteobacteria</taxon>
        <taxon>Burkholderiales</taxon>
        <taxon>Burkholderiaceae</taxon>
        <taxon>Robbsia</taxon>
    </lineage>
</organism>
<dbReference type="FunFam" id="3.40.50.300:FF:000134">
    <property type="entry name" value="Iron-enterobactin ABC transporter ATP-binding protein"/>
    <property type="match status" value="1"/>
</dbReference>
<dbReference type="CDD" id="cd03214">
    <property type="entry name" value="ABC_Iron-Siderophores_B12_Hemin"/>
    <property type="match status" value="1"/>
</dbReference>
<dbReference type="Pfam" id="PF00005">
    <property type="entry name" value="ABC_tran"/>
    <property type="match status" value="1"/>
</dbReference>
<dbReference type="GO" id="GO:0016887">
    <property type="term" value="F:ATP hydrolysis activity"/>
    <property type="evidence" value="ECO:0007669"/>
    <property type="project" value="InterPro"/>
</dbReference>